<keyword evidence="3" id="KW-0378">Hydrolase</keyword>
<dbReference type="InterPro" id="IPR011856">
    <property type="entry name" value="tRNA_endonuc-like_dom_sf"/>
</dbReference>
<proteinExistence type="inferred from homology"/>
<evidence type="ECO:0000313" key="4">
    <source>
        <dbReference type="Proteomes" id="UP000572635"/>
    </source>
</evidence>
<dbReference type="HAMAP" id="MF_00048">
    <property type="entry name" value="UPF0102"/>
    <property type="match status" value="1"/>
</dbReference>
<protein>
    <recommendedName>
        <fullName evidence="2">UPF0102 protein HDA36_005072</fullName>
    </recommendedName>
</protein>
<dbReference type="RefSeq" id="WP_184396239.1">
    <property type="nucleotide sequence ID" value="NZ_BAAAJD010000203.1"/>
</dbReference>
<organism evidence="3 4">
    <name type="scientific">Nocardiopsis composta</name>
    <dbReference type="NCBI Taxonomy" id="157465"/>
    <lineage>
        <taxon>Bacteria</taxon>
        <taxon>Bacillati</taxon>
        <taxon>Actinomycetota</taxon>
        <taxon>Actinomycetes</taxon>
        <taxon>Streptosporangiales</taxon>
        <taxon>Nocardiopsidaceae</taxon>
        <taxon>Nocardiopsis</taxon>
    </lineage>
</organism>
<evidence type="ECO:0000256" key="1">
    <source>
        <dbReference type="ARBA" id="ARBA00006738"/>
    </source>
</evidence>
<keyword evidence="3" id="KW-0540">Nuclease</keyword>
<keyword evidence="3" id="KW-0255">Endonuclease</keyword>
<dbReference type="EMBL" id="JACHDB010000001">
    <property type="protein sequence ID" value="MBB5434988.1"/>
    <property type="molecule type" value="Genomic_DNA"/>
</dbReference>
<gene>
    <name evidence="3" type="ORF">HDA36_005072</name>
</gene>
<dbReference type="Pfam" id="PF02021">
    <property type="entry name" value="UPF0102"/>
    <property type="match status" value="1"/>
</dbReference>
<dbReference type="Gene3D" id="3.40.1350.10">
    <property type="match status" value="1"/>
</dbReference>
<comment type="similarity">
    <text evidence="1 2">Belongs to the UPF0102 family.</text>
</comment>
<dbReference type="GO" id="GO:0004519">
    <property type="term" value="F:endonuclease activity"/>
    <property type="evidence" value="ECO:0007669"/>
    <property type="project" value="UniProtKB-KW"/>
</dbReference>
<evidence type="ECO:0000313" key="3">
    <source>
        <dbReference type="EMBL" id="MBB5434988.1"/>
    </source>
</evidence>
<dbReference type="PANTHER" id="PTHR34039">
    <property type="entry name" value="UPF0102 PROTEIN YRAN"/>
    <property type="match status" value="1"/>
</dbReference>
<dbReference type="InterPro" id="IPR011335">
    <property type="entry name" value="Restrct_endonuc-II-like"/>
</dbReference>
<evidence type="ECO:0000256" key="2">
    <source>
        <dbReference type="HAMAP-Rule" id="MF_00048"/>
    </source>
</evidence>
<dbReference type="NCBIfam" id="NF009154">
    <property type="entry name" value="PRK12497.3-3"/>
    <property type="match status" value="1"/>
</dbReference>
<dbReference type="GO" id="GO:0003676">
    <property type="term" value="F:nucleic acid binding"/>
    <property type="evidence" value="ECO:0007669"/>
    <property type="project" value="InterPro"/>
</dbReference>
<accession>A0A7W8QSB4</accession>
<dbReference type="AlphaFoldDB" id="A0A7W8QSB4"/>
<dbReference type="Proteomes" id="UP000572635">
    <property type="component" value="Unassembled WGS sequence"/>
</dbReference>
<sequence length="127" mass="14725">MGFETRGRVWSRAALARYGEDLAAAHLRRTGLRILARNWRCREGEIDILARWGGTLIVVEVKTRTGLRFGTPLEAVDRGKRRRLRRLARLWREENRRTAPPRTRVDVIGVLVRTDGRAYLRHDRGVA</sequence>
<dbReference type="InterPro" id="IPR003509">
    <property type="entry name" value="UPF0102_YraN-like"/>
</dbReference>
<dbReference type="CDD" id="cd20736">
    <property type="entry name" value="PoNe_Nuclease"/>
    <property type="match status" value="1"/>
</dbReference>
<name>A0A7W8QSB4_9ACTN</name>
<reference evidence="3 4" key="1">
    <citation type="submission" date="2020-08" db="EMBL/GenBank/DDBJ databases">
        <title>Sequencing the genomes of 1000 actinobacteria strains.</title>
        <authorList>
            <person name="Klenk H.-P."/>
        </authorList>
    </citation>
    <scope>NUCLEOTIDE SEQUENCE [LARGE SCALE GENOMIC DNA]</scope>
    <source>
        <strain evidence="3 4">DSM 44551</strain>
    </source>
</reference>
<comment type="caution">
    <text evidence="3">The sequence shown here is derived from an EMBL/GenBank/DDBJ whole genome shotgun (WGS) entry which is preliminary data.</text>
</comment>
<dbReference type="PANTHER" id="PTHR34039:SF1">
    <property type="entry name" value="UPF0102 PROTEIN YRAN"/>
    <property type="match status" value="1"/>
</dbReference>
<keyword evidence="4" id="KW-1185">Reference proteome</keyword>
<dbReference type="SUPFAM" id="SSF52980">
    <property type="entry name" value="Restriction endonuclease-like"/>
    <property type="match status" value="1"/>
</dbReference>